<dbReference type="InterPro" id="IPR045002">
    <property type="entry name" value="Ech1-like"/>
</dbReference>
<dbReference type="EC" id="3.1.26.4" evidence="4"/>
<keyword evidence="11" id="KW-1185">Reference proteome</keyword>
<evidence type="ECO:0000256" key="5">
    <source>
        <dbReference type="ARBA" id="ARBA00022832"/>
    </source>
</evidence>
<organism evidence="10 11">
    <name type="scientific">Ranitomeya imitator</name>
    <name type="common">mimic poison frog</name>
    <dbReference type="NCBI Taxonomy" id="111125"/>
    <lineage>
        <taxon>Eukaryota</taxon>
        <taxon>Metazoa</taxon>
        <taxon>Chordata</taxon>
        <taxon>Craniata</taxon>
        <taxon>Vertebrata</taxon>
        <taxon>Euteleostomi</taxon>
        <taxon>Amphibia</taxon>
        <taxon>Batrachia</taxon>
        <taxon>Anura</taxon>
        <taxon>Neobatrachia</taxon>
        <taxon>Hyloidea</taxon>
        <taxon>Dendrobatidae</taxon>
        <taxon>Dendrobatinae</taxon>
        <taxon>Ranitomeya</taxon>
    </lineage>
</organism>
<comment type="similarity">
    <text evidence="3">Belongs to the beta type-B retroviral polymerase family. HERV class-II K(HML-2) pol subfamily.</text>
</comment>
<comment type="caution">
    <text evidence="10">The sequence shown here is derived from an EMBL/GenBank/DDBJ whole genome shotgun (WGS) entry which is preliminary data.</text>
</comment>
<dbReference type="InterPro" id="IPR014748">
    <property type="entry name" value="Enoyl-CoA_hydra_C"/>
</dbReference>
<dbReference type="InterPro" id="IPR000477">
    <property type="entry name" value="RT_dom"/>
</dbReference>
<dbReference type="EMBL" id="CAUEEQ010006179">
    <property type="protein sequence ID" value="CAJ0929854.1"/>
    <property type="molecule type" value="Genomic_DNA"/>
</dbReference>
<evidence type="ECO:0000256" key="3">
    <source>
        <dbReference type="ARBA" id="ARBA00010879"/>
    </source>
</evidence>
<keyword evidence="7" id="KW-0413">Isomerase</keyword>
<dbReference type="SUPFAM" id="SSF52096">
    <property type="entry name" value="ClpP/crotonase"/>
    <property type="match status" value="1"/>
</dbReference>
<keyword evidence="6" id="KW-0443">Lipid metabolism</keyword>
<keyword evidence="5" id="KW-0276">Fatty acid metabolism</keyword>
<evidence type="ECO:0000313" key="10">
    <source>
        <dbReference type="EMBL" id="CAJ0929854.1"/>
    </source>
</evidence>
<dbReference type="InterPro" id="IPR043128">
    <property type="entry name" value="Rev_trsase/Diguanyl_cyclase"/>
</dbReference>
<protein>
    <recommendedName>
        <fullName evidence="4">ribonuclease H</fullName>
        <ecNumber evidence="4">3.1.26.4</ecNumber>
    </recommendedName>
</protein>
<evidence type="ECO:0000256" key="2">
    <source>
        <dbReference type="ARBA" id="ARBA00005254"/>
    </source>
</evidence>
<dbReference type="Pfam" id="PF00378">
    <property type="entry name" value="ECH_1"/>
    <property type="match status" value="2"/>
</dbReference>
<dbReference type="InterPro" id="IPR001753">
    <property type="entry name" value="Enoyl-CoA_hydra/iso"/>
</dbReference>
<evidence type="ECO:0000256" key="7">
    <source>
        <dbReference type="ARBA" id="ARBA00023235"/>
    </source>
</evidence>
<dbReference type="SUPFAM" id="SSF56672">
    <property type="entry name" value="DNA/RNA polymerases"/>
    <property type="match status" value="1"/>
</dbReference>
<dbReference type="InterPro" id="IPR029045">
    <property type="entry name" value="ClpP/crotonase-like_dom_sf"/>
</dbReference>
<dbReference type="PANTHER" id="PTHR43149">
    <property type="entry name" value="ENOYL-COA HYDRATASE"/>
    <property type="match status" value="1"/>
</dbReference>
<gene>
    <name evidence="10" type="ORF">RIMI_LOCUS3969141</name>
</gene>
<dbReference type="Pfam" id="PF00078">
    <property type="entry name" value="RVT_1"/>
    <property type="match status" value="1"/>
</dbReference>
<evidence type="ECO:0000256" key="4">
    <source>
        <dbReference type="ARBA" id="ARBA00012180"/>
    </source>
</evidence>
<feature type="region of interest" description="Disordered" evidence="8">
    <location>
        <begin position="1"/>
        <end position="33"/>
    </location>
</feature>
<proteinExistence type="inferred from homology"/>
<evidence type="ECO:0000259" key="9">
    <source>
        <dbReference type="Pfam" id="PF00078"/>
    </source>
</evidence>
<evidence type="ECO:0000256" key="6">
    <source>
        <dbReference type="ARBA" id="ARBA00023098"/>
    </source>
</evidence>
<dbReference type="InterPro" id="IPR043502">
    <property type="entry name" value="DNA/RNA_pol_sf"/>
</dbReference>
<comment type="similarity">
    <text evidence="2">Belongs to the enoyl-CoA hydratase/isomerase family.</text>
</comment>
<dbReference type="Gene3D" id="1.10.12.10">
    <property type="entry name" value="Lyase 2-enoyl-coa Hydratase, Chain A, domain 2"/>
    <property type="match status" value="1"/>
</dbReference>
<feature type="domain" description="Reverse transcriptase" evidence="9">
    <location>
        <begin position="39"/>
        <end position="95"/>
    </location>
</feature>
<dbReference type="PANTHER" id="PTHR43149:SF1">
    <property type="entry name" value="DELTA(3,5)-DELTA(2,4)-DIENOYL-COA ISOMERASE, MITOCHONDRIAL"/>
    <property type="match status" value="1"/>
</dbReference>
<dbReference type="CDD" id="cd06558">
    <property type="entry name" value="crotonase-like"/>
    <property type="match status" value="1"/>
</dbReference>
<sequence>MWKNASMEVEDVRDSEAAPPSSRNDETQRPTDRKLALHKKYVAAYLDDTMIFGKYFGSYLNKVQAILNALLKARFSINPKKCAMGMEEAKYLGYVVGRGPRRQLPCTDCVSAGRKAEHSGDVTAVLCFTAGGADSQCREADGGGRDRHRNQTLLQGRYEWWLQHQWGGTALIVALSPARHTGCTRTTSVCGYDWGRTATLATKPITQPKIALCCFYVTGGRIAKHIYRAILRLQNMSSDATMSSYSYETLKVTTPADHIYHVEINRPEKRNAMNKAFWREMVLCFQALGEDSNCRAVVISGSGKMFTSGIDLMDLASEFIQSTEEDAARIAWGVRKNIIEYQKSFSVIEKCTKPVIAAVHNGCIGGGVDLVSSLPVIFATVPRMPISKLRRWMWVWRQTWEPSSACRISLGTEANDLKSIGTQDQRREQPLCAFRVILTLRRRALSSAVQAAGSGAKDAMREGPAVTSRSCDRDVITGPALIPTLGPEAAACTAHKRQDYNGPSSEDDYQILFFLHSLVNELAFTARKMMSDEALSSGLVSRVFPDKASLLSAAFDLATDIASKSPVAVQGTKVNLLYARDHSVEDSLNYMATWNMSMLQTEDIMTSAQAAMQKKTPKDVTFSKL</sequence>
<name>A0ABN9L025_9NEOB</name>
<feature type="compositionally biased region" description="Basic and acidic residues" evidence="8">
    <location>
        <begin position="23"/>
        <end position="33"/>
    </location>
</feature>
<dbReference type="Proteomes" id="UP001176940">
    <property type="component" value="Unassembled WGS sequence"/>
</dbReference>
<reference evidence="10" key="1">
    <citation type="submission" date="2023-07" db="EMBL/GenBank/DDBJ databases">
        <authorList>
            <person name="Stuckert A."/>
        </authorList>
    </citation>
    <scope>NUCLEOTIDE SEQUENCE</scope>
</reference>
<evidence type="ECO:0000256" key="1">
    <source>
        <dbReference type="ARBA" id="ARBA00005005"/>
    </source>
</evidence>
<dbReference type="Gene3D" id="3.30.70.270">
    <property type="match status" value="1"/>
</dbReference>
<dbReference type="Gene3D" id="3.90.226.10">
    <property type="entry name" value="2-enoyl-CoA Hydratase, Chain A, domain 1"/>
    <property type="match status" value="2"/>
</dbReference>
<comment type="pathway">
    <text evidence="1">Lipid metabolism; fatty acid beta-oxidation.</text>
</comment>
<evidence type="ECO:0000256" key="8">
    <source>
        <dbReference type="SAM" id="MobiDB-lite"/>
    </source>
</evidence>
<evidence type="ECO:0000313" key="11">
    <source>
        <dbReference type="Proteomes" id="UP001176940"/>
    </source>
</evidence>
<accession>A0ABN9L025</accession>